<dbReference type="KEGG" id="ocy:OSSY52_01580"/>
<evidence type="ECO:0000313" key="2">
    <source>
        <dbReference type="Proteomes" id="UP000516361"/>
    </source>
</evidence>
<dbReference type="AlphaFoldDB" id="A0A7G1G551"/>
<name>A0A7G1G551_9BACT</name>
<protein>
    <submittedName>
        <fullName evidence="1">Nitrate ABC transporter substrate-binding protein</fullName>
    </submittedName>
</protein>
<gene>
    <name evidence="1" type="ORF">OSSY52_01580</name>
</gene>
<dbReference type="Proteomes" id="UP000516361">
    <property type="component" value="Chromosome"/>
</dbReference>
<dbReference type="PANTHER" id="PTHR30024">
    <property type="entry name" value="ALIPHATIC SULFONATES-BINDING PROTEIN-RELATED"/>
    <property type="match status" value="1"/>
</dbReference>
<dbReference type="PANTHER" id="PTHR30024:SF46">
    <property type="entry name" value="ABC TRANSPORTER, SUBSTRATE-BINDING LIPOPROTEIN"/>
    <property type="match status" value="1"/>
</dbReference>
<accession>A0A7G1G551</accession>
<reference evidence="1 2" key="1">
    <citation type="submission" date="2018-06" db="EMBL/GenBank/DDBJ databases">
        <title>Genome sequencing of Oceanotoga sp. sy52.</title>
        <authorList>
            <person name="Mori K."/>
        </authorList>
    </citation>
    <scope>NUCLEOTIDE SEQUENCE [LARGE SCALE GENOMIC DNA]</scope>
    <source>
        <strain evidence="2">sy52</strain>
    </source>
</reference>
<evidence type="ECO:0000313" key="1">
    <source>
        <dbReference type="EMBL" id="BBE30017.1"/>
    </source>
</evidence>
<dbReference type="InParanoid" id="A0A7G1G551"/>
<dbReference type="Gene3D" id="3.40.190.10">
    <property type="entry name" value="Periplasmic binding protein-like II"/>
    <property type="match status" value="2"/>
</dbReference>
<keyword evidence="2" id="KW-1185">Reference proteome</keyword>
<dbReference type="EMBL" id="AP018712">
    <property type="protein sequence ID" value="BBE30017.1"/>
    <property type="molecule type" value="Genomic_DNA"/>
</dbReference>
<sequence>MKKFLIVSIILIVSVSIFSMSFYNPIGPTLLPAAGLYIAPPKDLKTNLWRTLDEAQTIVLKEQADFIVLPVAYGIQLINKGANYKLAGVSLWKTFYLVSSQNIKDVKQLEGKRVLTIHGPGQTADLILKMVKKEMNLNFDIVYVKSGADIIQLLASNKESIAVLPEPFVSLAEVKTKGKISPKLDIQSIYYKVSKSINKIPIAGLFIKNSINVSTANEIINAYRKSTNDFFINNTNEAIDFVVKSMGGKMPKPVIEKAAKRSEIIYKTDIGNVLNYLKILKKFNFIDNYSKDMLYLK</sequence>
<proteinExistence type="predicted"/>
<organism evidence="1 2">
    <name type="scientific">Tepiditoga spiralis</name>
    <dbReference type="NCBI Taxonomy" id="2108365"/>
    <lineage>
        <taxon>Bacteria</taxon>
        <taxon>Thermotogati</taxon>
        <taxon>Thermotogota</taxon>
        <taxon>Thermotogae</taxon>
        <taxon>Petrotogales</taxon>
        <taxon>Petrotogaceae</taxon>
        <taxon>Tepiditoga</taxon>
    </lineage>
</organism>
<dbReference type="SUPFAM" id="SSF53850">
    <property type="entry name" value="Periplasmic binding protein-like II"/>
    <property type="match status" value="1"/>
</dbReference>
<dbReference type="RefSeq" id="WP_190615157.1">
    <property type="nucleotide sequence ID" value="NZ_AP018712.1"/>
</dbReference>